<dbReference type="eggNOG" id="ENOG502ZGVJ">
    <property type="taxonomic scope" value="Bacteria"/>
</dbReference>
<reference evidence="3 4" key="1">
    <citation type="submission" date="2014-05" db="EMBL/GenBank/DDBJ databases">
        <title>De novo Genome Sequence of Spirocheata sp.</title>
        <authorList>
            <person name="Shivani Y."/>
            <person name="Subhash Y."/>
            <person name="Tushar L."/>
            <person name="Sasikala C."/>
            <person name="Ramana C.V."/>
        </authorList>
    </citation>
    <scope>NUCLEOTIDE SEQUENCE [LARGE SCALE GENOMIC DNA]</scope>
    <source>
        <strain evidence="3 4">JC230</strain>
    </source>
</reference>
<feature type="transmembrane region" description="Helical" evidence="2">
    <location>
        <begin position="161"/>
        <end position="183"/>
    </location>
</feature>
<evidence type="ECO:0000256" key="1">
    <source>
        <dbReference type="SAM" id="MobiDB-lite"/>
    </source>
</evidence>
<dbReference type="AlphaFoldDB" id="A0A098QUY6"/>
<evidence type="ECO:0000313" key="4">
    <source>
        <dbReference type="Proteomes" id="UP000029692"/>
    </source>
</evidence>
<feature type="compositionally biased region" description="Low complexity" evidence="1">
    <location>
        <begin position="197"/>
        <end position="226"/>
    </location>
</feature>
<dbReference type="Proteomes" id="UP000029692">
    <property type="component" value="Unassembled WGS sequence"/>
</dbReference>
<feature type="transmembrane region" description="Helical" evidence="2">
    <location>
        <begin position="59"/>
        <end position="82"/>
    </location>
</feature>
<feature type="transmembrane region" description="Helical" evidence="2">
    <location>
        <begin position="128"/>
        <end position="149"/>
    </location>
</feature>
<proteinExistence type="predicted"/>
<evidence type="ECO:0000313" key="3">
    <source>
        <dbReference type="EMBL" id="KGE71544.1"/>
    </source>
</evidence>
<dbReference type="RefSeq" id="WP_037547997.1">
    <property type="nucleotide sequence ID" value="NZ_JNUP01000065.1"/>
</dbReference>
<keyword evidence="2" id="KW-1133">Transmembrane helix</keyword>
<gene>
    <name evidence="3" type="ORF">DC28_09605</name>
</gene>
<sequence length="238" mass="26080">MNKILVFTSFLRTVQDGRLFNRGYGWLVRILSLLTVIPLIKYSVDLWSTIRGSEPPVEIVVFLILTQIVFLALFYLLLNLLWVRGSDILGLTRDLEYCATPIIVLLMKTVTETVVFILLAVSLITTFAIWLAPMLIGLITAMAPFMMYFGLRLTSSPFLNGMLVLILGAVSSFFMLLLGYYLAEITGALVSVARSLGSGSNSGSGSSTASRSSGTSSSRSSSTAATRRTKSTQRPLER</sequence>
<organism evidence="3 4">
    <name type="scientific">Spirochaeta lutea</name>
    <dbReference type="NCBI Taxonomy" id="1480694"/>
    <lineage>
        <taxon>Bacteria</taxon>
        <taxon>Pseudomonadati</taxon>
        <taxon>Spirochaetota</taxon>
        <taxon>Spirochaetia</taxon>
        <taxon>Spirochaetales</taxon>
        <taxon>Spirochaetaceae</taxon>
        <taxon>Spirochaeta</taxon>
    </lineage>
</organism>
<name>A0A098QUY6_9SPIO</name>
<protein>
    <submittedName>
        <fullName evidence="3">Uncharacterized protein</fullName>
    </submittedName>
</protein>
<feature type="region of interest" description="Disordered" evidence="1">
    <location>
        <begin position="197"/>
        <end position="238"/>
    </location>
</feature>
<feature type="transmembrane region" description="Helical" evidence="2">
    <location>
        <begin position="102"/>
        <end position="121"/>
    </location>
</feature>
<feature type="transmembrane region" description="Helical" evidence="2">
    <location>
        <begin position="26"/>
        <end position="47"/>
    </location>
</feature>
<keyword evidence="4" id="KW-1185">Reference proteome</keyword>
<keyword evidence="2" id="KW-0472">Membrane</keyword>
<comment type="caution">
    <text evidence="3">The sequence shown here is derived from an EMBL/GenBank/DDBJ whole genome shotgun (WGS) entry which is preliminary data.</text>
</comment>
<accession>A0A098QUY6</accession>
<keyword evidence="2" id="KW-0812">Transmembrane</keyword>
<evidence type="ECO:0000256" key="2">
    <source>
        <dbReference type="SAM" id="Phobius"/>
    </source>
</evidence>
<dbReference type="EMBL" id="JNUP01000065">
    <property type="protein sequence ID" value="KGE71544.1"/>
    <property type="molecule type" value="Genomic_DNA"/>
</dbReference>